<feature type="transmembrane region" description="Helical" evidence="6">
    <location>
        <begin position="201"/>
        <end position="224"/>
    </location>
</feature>
<evidence type="ECO:0000313" key="9">
    <source>
        <dbReference type="Proteomes" id="UP000184452"/>
    </source>
</evidence>
<feature type="transmembrane region" description="Helical" evidence="6">
    <location>
        <begin position="416"/>
        <end position="437"/>
    </location>
</feature>
<feature type="region of interest" description="Disordered" evidence="5">
    <location>
        <begin position="1"/>
        <end position="57"/>
    </location>
</feature>
<name>A0A1M6W2U2_9ACTN</name>
<feature type="transmembrane region" description="Helical" evidence="6">
    <location>
        <begin position="355"/>
        <end position="371"/>
    </location>
</feature>
<feature type="transmembrane region" description="Helical" evidence="6">
    <location>
        <begin position="108"/>
        <end position="130"/>
    </location>
</feature>
<feature type="transmembrane region" description="Helical" evidence="6">
    <location>
        <begin position="230"/>
        <end position="248"/>
    </location>
</feature>
<reference evidence="8 9" key="1">
    <citation type="submission" date="2016-11" db="EMBL/GenBank/DDBJ databases">
        <authorList>
            <person name="Jaros S."/>
            <person name="Januszkiewicz K."/>
            <person name="Wedrychowicz H."/>
        </authorList>
    </citation>
    <scope>NUCLEOTIDE SEQUENCE [LARGE SCALE GENOMIC DNA]</scope>
    <source>
        <strain evidence="8 9">CGMCC 4.5723</strain>
    </source>
</reference>
<evidence type="ECO:0000313" key="8">
    <source>
        <dbReference type="EMBL" id="SHK88060.1"/>
    </source>
</evidence>
<dbReference type="EMBL" id="FQZK01000039">
    <property type="protein sequence ID" value="SHK88060.1"/>
    <property type="molecule type" value="Genomic_DNA"/>
</dbReference>
<protein>
    <submittedName>
        <fullName evidence="8">Na+/melibiose symporter</fullName>
    </submittedName>
</protein>
<evidence type="ECO:0000259" key="7">
    <source>
        <dbReference type="PROSITE" id="PS50850"/>
    </source>
</evidence>
<sequence>MRTPPAPPPSERPDPVPGSGAASPADAARAPSPDSAPAPAPAGGGGSGAPPAPVPEALAEPTAPVGALWVAGISLANLGMWMAFFGPLQVLLPEQVGAIAPADKESALAWVTGAGALVATLGTPLAGALSDRTTGPLGRRRPWVLLGALLGAVGLVVLGRQDTVAGVLVGWSLVQAALSLLNATLLAAVPDRVPVRQRGAVSGWVGIPQSAGVVIAVVLVTVVVTRVAPGYTLIGVLLIACALPFALLSPDPPLARGDSPPWNDFLRGLRIPLRRHPDFGWAWLTRFLMQTGNAMFTLYLLYFLRDGLGYEELFPGASATDGLLLLILVYTAAVVATTVVAGVLSDRRGRRRGPVCLSGVVCALPAFAVALFPTWPVTLACAVVLGVGFGIYLSVDNALVTEVLPEARGRAKDLGIVNIASAGPQVLAPALAGPIVVHLGGYPVLYTVCGLLTLLGGVLVWRIKGVA</sequence>
<evidence type="ECO:0000256" key="4">
    <source>
        <dbReference type="ARBA" id="ARBA00023136"/>
    </source>
</evidence>
<proteinExistence type="predicted"/>
<dbReference type="GO" id="GO:0022857">
    <property type="term" value="F:transmembrane transporter activity"/>
    <property type="evidence" value="ECO:0007669"/>
    <property type="project" value="InterPro"/>
</dbReference>
<feature type="compositionally biased region" description="Low complexity" evidence="5">
    <location>
        <begin position="17"/>
        <end position="33"/>
    </location>
</feature>
<keyword evidence="4 6" id="KW-0472">Membrane</keyword>
<feature type="transmembrane region" description="Helical" evidence="6">
    <location>
        <begin position="165"/>
        <end position="189"/>
    </location>
</feature>
<dbReference type="PANTHER" id="PTHR23528">
    <property type="match status" value="1"/>
</dbReference>
<feature type="transmembrane region" description="Helical" evidence="6">
    <location>
        <begin position="443"/>
        <end position="461"/>
    </location>
</feature>
<keyword evidence="9" id="KW-1185">Reference proteome</keyword>
<dbReference type="InterPro" id="IPR036259">
    <property type="entry name" value="MFS_trans_sf"/>
</dbReference>
<feature type="transmembrane region" description="Helical" evidence="6">
    <location>
        <begin position="142"/>
        <end position="159"/>
    </location>
</feature>
<feature type="transmembrane region" description="Helical" evidence="6">
    <location>
        <begin position="67"/>
        <end position="88"/>
    </location>
</feature>
<feature type="transmembrane region" description="Helical" evidence="6">
    <location>
        <begin position="377"/>
        <end position="395"/>
    </location>
</feature>
<accession>A0A1M6W2U2</accession>
<dbReference type="Proteomes" id="UP000184452">
    <property type="component" value="Unassembled WGS sequence"/>
</dbReference>
<dbReference type="PANTHER" id="PTHR23528:SF1">
    <property type="entry name" value="MAJOR FACILITATOR SUPERFAMILY (MFS) PROFILE DOMAIN-CONTAINING PROTEIN"/>
    <property type="match status" value="1"/>
</dbReference>
<comment type="subcellular location">
    <subcellularLocation>
        <location evidence="1">Cell membrane</location>
        <topology evidence="1">Multi-pass membrane protein</topology>
    </subcellularLocation>
</comment>
<dbReference type="PROSITE" id="PS50850">
    <property type="entry name" value="MFS"/>
    <property type="match status" value="1"/>
</dbReference>
<dbReference type="SUPFAM" id="SSF103473">
    <property type="entry name" value="MFS general substrate transporter"/>
    <property type="match status" value="1"/>
</dbReference>
<feature type="domain" description="Major facilitator superfamily (MFS) profile" evidence="7">
    <location>
        <begin position="278"/>
        <end position="467"/>
    </location>
</feature>
<dbReference type="Gene3D" id="1.20.1250.20">
    <property type="entry name" value="MFS general substrate transporter like domains"/>
    <property type="match status" value="2"/>
</dbReference>
<dbReference type="AlphaFoldDB" id="A0A1M6W2U2"/>
<feature type="transmembrane region" description="Helical" evidence="6">
    <location>
        <begin position="279"/>
        <end position="302"/>
    </location>
</feature>
<organism evidence="8 9">
    <name type="scientific">Nocardiopsis flavescens</name>
    <dbReference type="NCBI Taxonomy" id="758803"/>
    <lineage>
        <taxon>Bacteria</taxon>
        <taxon>Bacillati</taxon>
        <taxon>Actinomycetota</taxon>
        <taxon>Actinomycetes</taxon>
        <taxon>Streptosporangiales</taxon>
        <taxon>Nocardiopsidaceae</taxon>
        <taxon>Nocardiopsis</taxon>
    </lineage>
</organism>
<dbReference type="CDD" id="cd06174">
    <property type="entry name" value="MFS"/>
    <property type="match status" value="1"/>
</dbReference>
<dbReference type="OrthoDB" id="7584869at2"/>
<dbReference type="GO" id="GO:0005886">
    <property type="term" value="C:plasma membrane"/>
    <property type="evidence" value="ECO:0007669"/>
    <property type="project" value="UniProtKB-SubCell"/>
</dbReference>
<evidence type="ECO:0000256" key="2">
    <source>
        <dbReference type="ARBA" id="ARBA00022692"/>
    </source>
</evidence>
<evidence type="ECO:0000256" key="1">
    <source>
        <dbReference type="ARBA" id="ARBA00004651"/>
    </source>
</evidence>
<gene>
    <name evidence="8" type="ORF">SAMN05421803_13927</name>
</gene>
<feature type="compositionally biased region" description="Pro residues" evidence="5">
    <location>
        <begin position="1"/>
        <end position="10"/>
    </location>
</feature>
<evidence type="ECO:0000256" key="6">
    <source>
        <dbReference type="SAM" id="Phobius"/>
    </source>
</evidence>
<dbReference type="InterPro" id="IPR020846">
    <property type="entry name" value="MFS_dom"/>
</dbReference>
<dbReference type="STRING" id="758803.SAMN05421803_13927"/>
<feature type="transmembrane region" description="Helical" evidence="6">
    <location>
        <begin position="322"/>
        <end position="343"/>
    </location>
</feature>
<keyword evidence="2 6" id="KW-0812">Transmembrane</keyword>
<evidence type="ECO:0000256" key="5">
    <source>
        <dbReference type="SAM" id="MobiDB-lite"/>
    </source>
</evidence>
<dbReference type="Pfam" id="PF07690">
    <property type="entry name" value="MFS_1"/>
    <property type="match status" value="2"/>
</dbReference>
<keyword evidence="3 6" id="KW-1133">Transmembrane helix</keyword>
<dbReference type="InterPro" id="IPR011701">
    <property type="entry name" value="MFS"/>
</dbReference>
<evidence type="ECO:0000256" key="3">
    <source>
        <dbReference type="ARBA" id="ARBA00022989"/>
    </source>
</evidence>